<feature type="domain" description="tRNA(Ile)-lysidine/2-thiocytidine synthase N-terminal" evidence="7">
    <location>
        <begin position="30"/>
        <end position="208"/>
    </location>
</feature>
<keyword evidence="4 6" id="KW-0067">ATP-binding</keyword>
<protein>
    <recommendedName>
        <fullName evidence="6">tRNA(Ile)-lysidine synthase</fullName>
        <ecNumber evidence="6">6.3.4.19</ecNumber>
    </recommendedName>
    <alternativeName>
        <fullName evidence="6">tRNA(Ile)-2-lysyl-cytidine synthase</fullName>
    </alternativeName>
    <alternativeName>
        <fullName evidence="6">tRNA(Ile)-lysidine synthetase</fullName>
    </alternativeName>
</protein>
<organism evidence="8 9">
    <name type="scientific">Roseospira visakhapatnamensis</name>
    <dbReference type="NCBI Taxonomy" id="390880"/>
    <lineage>
        <taxon>Bacteria</taxon>
        <taxon>Pseudomonadati</taxon>
        <taxon>Pseudomonadota</taxon>
        <taxon>Alphaproteobacteria</taxon>
        <taxon>Rhodospirillales</taxon>
        <taxon>Rhodospirillaceae</taxon>
        <taxon>Roseospira</taxon>
    </lineage>
</organism>
<dbReference type="Gene3D" id="3.40.50.620">
    <property type="entry name" value="HUPs"/>
    <property type="match status" value="1"/>
</dbReference>
<dbReference type="RefSeq" id="WP_184046539.1">
    <property type="nucleotide sequence ID" value="NZ_JACIGK010000024.1"/>
</dbReference>
<dbReference type="PANTHER" id="PTHR43033:SF1">
    <property type="entry name" value="TRNA(ILE)-LYSIDINE SYNTHASE-RELATED"/>
    <property type="match status" value="1"/>
</dbReference>
<proteinExistence type="inferred from homology"/>
<evidence type="ECO:0000256" key="1">
    <source>
        <dbReference type="ARBA" id="ARBA00022598"/>
    </source>
</evidence>
<dbReference type="PANTHER" id="PTHR43033">
    <property type="entry name" value="TRNA(ILE)-LYSIDINE SYNTHASE-RELATED"/>
    <property type="match status" value="1"/>
</dbReference>
<comment type="function">
    <text evidence="6">Ligates lysine onto the cytidine present at position 34 of the AUA codon-specific tRNA(Ile) that contains the anticodon CAU, in an ATP-dependent manner. Cytidine is converted to lysidine, thus changing the amino acid specificity of the tRNA from methionine to isoleucine.</text>
</comment>
<accession>A0A7W6WAT2</accession>
<evidence type="ECO:0000259" key="7">
    <source>
        <dbReference type="Pfam" id="PF01171"/>
    </source>
</evidence>
<dbReference type="InterPro" id="IPR012795">
    <property type="entry name" value="tRNA_Ile_lys_synt_N"/>
</dbReference>
<dbReference type="GO" id="GO:0006400">
    <property type="term" value="P:tRNA modification"/>
    <property type="evidence" value="ECO:0007669"/>
    <property type="project" value="UniProtKB-UniRule"/>
</dbReference>
<keyword evidence="9" id="KW-1185">Reference proteome</keyword>
<evidence type="ECO:0000256" key="4">
    <source>
        <dbReference type="ARBA" id="ARBA00022840"/>
    </source>
</evidence>
<comment type="catalytic activity">
    <reaction evidence="5 6">
        <text>cytidine(34) in tRNA(Ile2) + L-lysine + ATP = lysidine(34) in tRNA(Ile2) + AMP + diphosphate + H(+)</text>
        <dbReference type="Rhea" id="RHEA:43744"/>
        <dbReference type="Rhea" id="RHEA-COMP:10625"/>
        <dbReference type="Rhea" id="RHEA-COMP:10670"/>
        <dbReference type="ChEBI" id="CHEBI:15378"/>
        <dbReference type="ChEBI" id="CHEBI:30616"/>
        <dbReference type="ChEBI" id="CHEBI:32551"/>
        <dbReference type="ChEBI" id="CHEBI:33019"/>
        <dbReference type="ChEBI" id="CHEBI:82748"/>
        <dbReference type="ChEBI" id="CHEBI:83665"/>
        <dbReference type="ChEBI" id="CHEBI:456215"/>
        <dbReference type="EC" id="6.3.4.19"/>
    </reaction>
</comment>
<gene>
    <name evidence="6" type="primary">tilS</name>
    <name evidence="8" type="ORF">GGD89_002930</name>
</gene>
<evidence type="ECO:0000256" key="5">
    <source>
        <dbReference type="ARBA" id="ARBA00048539"/>
    </source>
</evidence>
<dbReference type="EMBL" id="JACIGK010000024">
    <property type="protein sequence ID" value="MBB4267289.1"/>
    <property type="molecule type" value="Genomic_DNA"/>
</dbReference>
<dbReference type="EC" id="6.3.4.19" evidence="6"/>
<dbReference type="GO" id="GO:0032267">
    <property type="term" value="F:tRNA(Ile)-lysidine synthase activity"/>
    <property type="evidence" value="ECO:0007669"/>
    <property type="project" value="UniProtKB-EC"/>
</dbReference>
<dbReference type="Pfam" id="PF01171">
    <property type="entry name" value="ATP_bind_3"/>
    <property type="match status" value="1"/>
</dbReference>
<dbReference type="CDD" id="cd01992">
    <property type="entry name" value="TilS_N"/>
    <property type="match status" value="1"/>
</dbReference>
<keyword evidence="6" id="KW-0963">Cytoplasm</keyword>
<evidence type="ECO:0000313" key="9">
    <source>
        <dbReference type="Proteomes" id="UP000554286"/>
    </source>
</evidence>
<keyword evidence="2 6" id="KW-0819">tRNA processing</keyword>
<keyword evidence="3 6" id="KW-0547">Nucleotide-binding</keyword>
<dbReference type="GO" id="GO:0005737">
    <property type="term" value="C:cytoplasm"/>
    <property type="evidence" value="ECO:0007669"/>
    <property type="project" value="UniProtKB-SubCell"/>
</dbReference>
<dbReference type="NCBIfam" id="TIGR02432">
    <property type="entry name" value="lysidine_TilS_N"/>
    <property type="match status" value="1"/>
</dbReference>
<comment type="similarity">
    <text evidence="6">Belongs to the tRNA(Ile)-lysidine synthase family.</text>
</comment>
<dbReference type="InterPro" id="IPR012094">
    <property type="entry name" value="tRNA_Ile_lys_synt"/>
</dbReference>
<evidence type="ECO:0000256" key="2">
    <source>
        <dbReference type="ARBA" id="ARBA00022694"/>
    </source>
</evidence>
<comment type="domain">
    <text evidence="6">The N-terminal region contains the highly conserved SGGXDS motif, predicted to be a P-loop motif involved in ATP binding.</text>
</comment>
<dbReference type="InterPro" id="IPR011063">
    <property type="entry name" value="TilS/TtcA_N"/>
</dbReference>
<name>A0A7W6WAT2_9PROT</name>
<evidence type="ECO:0000313" key="8">
    <source>
        <dbReference type="EMBL" id="MBB4267289.1"/>
    </source>
</evidence>
<feature type="binding site" evidence="6">
    <location>
        <begin position="35"/>
        <end position="40"/>
    </location>
    <ligand>
        <name>ATP</name>
        <dbReference type="ChEBI" id="CHEBI:30616"/>
    </ligand>
</feature>
<sequence>MDTAGGVTLDGTGFAALMAPLGPFEPAPRLAVAVSGGADSLALALLAADWARARGGSVTALTVDHGLRPEAAAETARVAAWMASAGIPQHTLVWTGPKPAHGVQAAARAARLALLEGWCRAHGVLDLLLAHHRDDQAETVLLRLGQGSGPDGLAAMAPVTYRPSVRVLRPLLTLPGAVTRATLRARGHPWIEDPSNRDRTFQRVRLRRVAPALAEAGVGAAGLVRAAARAAERRAEATRRLNARLARALVLAPTGHARVDLADLLAPPDSEARAALGRLLACVGGAARPPREAPLARALARLRGALGAMGDAGGAGLTLGRCRVLPDPRGRGWLVVREARHWPPPQPLRATEALWDGRFVILDGGARPAPDIRVVPLATVGWSAVAAARRAAGLTVPGPDVLPSAARAGLPVVVSDRGEVLADACAPGSVRYAGSLASPGRADDVDTEEDAPCWHVRFAPRLPLTAPPTRLASARDDPM</sequence>
<keyword evidence="1 6" id="KW-0436">Ligase</keyword>
<dbReference type="AlphaFoldDB" id="A0A7W6WAT2"/>
<reference evidence="8 9" key="1">
    <citation type="submission" date="2020-08" db="EMBL/GenBank/DDBJ databases">
        <title>Genome sequencing of Purple Non-Sulfur Bacteria from various extreme environments.</title>
        <authorList>
            <person name="Mayer M."/>
        </authorList>
    </citation>
    <scope>NUCLEOTIDE SEQUENCE [LARGE SCALE GENOMIC DNA]</scope>
    <source>
        <strain evidence="8 9">JA131</strain>
    </source>
</reference>
<evidence type="ECO:0000256" key="3">
    <source>
        <dbReference type="ARBA" id="ARBA00022741"/>
    </source>
</evidence>
<dbReference type="InterPro" id="IPR014729">
    <property type="entry name" value="Rossmann-like_a/b/a_fold"/>
</dbReference>
<comment type="subcellular location">
    <subcellularLocation>
        <location evidence="6">Cytoplasm</location>
    </subcellularLocation>
</comment>
<dbReference type="GO" id="GO:0005524">
    <property type="term" value="F:ATP binding"/>
    <property type="evidence" value="ECO:0007669"/>
    <property type="project" value="UniProtKB-UniRule"/>
</dbReference>
<dbReference type="Proteomes" id="UP000554286">
    <property type="component" value="Unassembled WGS sequence"/>
</dbReference>
<evidence type="ECO:0000256" key="6">
    <source>
        <dbReference type="HAMAP-Rule" id="MF_01161"/>
    </source>
</evidence>
<dbReference type="SUPFAM" id="SSF52402">
    <property type="entry name" value="Adenine nucleotide alpha hydrolases-like"/>
    <property type="match status" value="1"/>
</dbReference>
<dbReference type="HAMAP" id="MF_01161">
    <property type="entry name" value="tRNA_Ile_lys_synt"/>
    <property type="match status" value="1"/>
</dbReference>
<comment type="caution">
    <text evidence="8">The sequence shown here is derived from an EMBL/GenBank/DDBJ whole genome shotgun (WGS) entry which is preliminary data.</text>
</comment>